<evidence type="ECO:0000256" key="1">
    <source>
        <dbReference type="SAM" id="MobiDB-lite"/>
    </source>
</evidence>
<sequence length="77" mass="8347">MVQGGRSEDVSNTNDTVSLQDIPEGSKVRLRSGAIAEVTANPRDGGWLFIRFLEHPDDPSKVGEDDMAFCTDVLAIV</sequence>
<proteinExistence type="predicted"/>
<protein>
    <recommendedName>
        <fullName evidence="3">SH3b domain-containing protein</fullName>
    </recommendedName>
</protein>
<feature type="compositionally biased region" description="Polar residues" evidence="1">
    <location>
        <begin position="10"/>
        <end position="19"/>
    </location>
</feature>
<organism evidence="2">
    <name type="scientific">marine metagenome</name>
    <dbReference type="NCBI Taxonomy" id="408172"/>
    <lineage>
        <taxon>unclassified sequences</taxon>
        <taxon>metagenomes</taxon>
        <taxon>ecological metagenomes</taxon>
    </lineage>
</organism>
<dbReference type="EMBL" id="UINC01121889">
    <property type="protein sequence ID" value="SVC97360.1"/>
    <property type="molecule type" value="Genomic_DNA"/>
</dbReference>
<evidence type="ECO:0008006" key="3">
    <source>
        <dbReference type="Google" id="ProtNLM"/>
    </source>
</evidence>
<evidence type="ECO:0000313" key="2">
    <source>
        <dbReference type="EMBL" id="SVC97360.1"/>
    </source>
</evidence>
<reference evidence="2" key="1">
    <citation type="submission" date="2018-05" db="EMBL/GenBank/DDBJ databases">
        <authorList>
            <person name="Lanie J.A."/>
            <person name="Ng W.-L."/>
            <person name="Kazmierczak K.M."/>
            <person name="Andrzejewski T.M."/>
            <person name="Davidsen T.M."/>
            <person name="Wayne K.J."/>
            <person name="Tettelin H."/>
            <person name="Glass J.I."/>
            <person name="Rusch D."/>
            <person name="Podicherti R."/>
            <person name="Tsui H.-C.T."/>
            <person name="Winkler M.E."/>
        </authorList>
    </citation>
    <scope>NUCLEOTIDE SEQUENCE</scope>
</reference>
<dbReference type="AlphaFoldDB" id="A0A382RIX1"/>
<accession>A0A382RIX1</accession>
<feature type="region of interest" description="Disordered" evidence="1">
    <location>
        <begin position="1"/>
        <end position="23"/>
    </location>
</feature>
<gene>
    <name evidence="2" type="ORF">METZ01_LOCUS350214</name>
</gene>
<name>A0A382RIX1_9ZZZZ</name>